<dbReference type="Gene3D" id="3.60.10.10">
    <property type="entry name" value="Endonuclease/exonuclease/phosphatase"/>
    <property type="match status" value="1"/>
</dbReference>
<dbReference type="InterPro" id="IPR005135">
    <property type="entry name" value="Endo/exonuclease/phosphatase"/>
</dbReference>
<sequence>MAILCVYSPPSIRLDSANLKYLIDKIPKPCIVMGDFNAHNVAFGCYSDNNRGRCLYNIIDEFDLCILNHGSPTTVPYPNRQASAIDLALVSSLIAHLCNWYVHDDSMGSYHLPTLLEINIQPSMYDRSPPVDQEKYIYSRAAWDEYYGLSETCFSHLESINDSPTNAYNHFIGILNDLRNKRIPKRKLGANTAIKKPVPWWNSKCSDCVAKSKDTLKHYFCQPNIENWIKYKRKEF</sequence>
<dbReference type="AlphaFoldDB" id="A0A8S1AHV1"/>
<dbReference type="InterPro" id="IPR036691">
    <property type="entry name" value="Endo/exonu/phosph_ase_sf"/>
</dbReference>
<proteinExistence type="predicted"/>
<comment type="caution">
    <text evidence="2">The sequence shown here is derived from an EMBL/GenBank/DDBJ whole genome shotgun (WGS) entry which is preliminary data.</text>
</comment>
<keyword evidence="3" id="KW-1185">Reference proteome</keyword>
<dbReference type="EMBL" id="CADEBC010000522">
    <property type="protein sequence ID" value="CAB3244942.1"/>
    <property type="molecule type" value="Genomic_DNA"/>
</dbReference>
<organism evidence="2 3">
    <name type="scientific">Arctia plantaginis</name>
    <name type="common">Wood tiger moth</name>
    <name type="synonym">Phalaena plantaginis</name>
    <dbReference type="NCBI Taxonomy" id="874455"/>
    <lineage>
        <taxon>Eukaryota</taxon>
        <taxon>Metazoa</taxon>
        <taxon>Ecdysozoa</taxon>
        <taxon>Arthropoda</taxon>
        <taxon>Hexapoda</taxon>
        <taxon>Insecta</taxon>
        <taxon>Pterygota</taxon>
        <taxon>Neoptera</taxon>
        <taxon>Endopterygota</taxon>
        <taxon>Lepidoptera</taxon>
        <taxon>Glossata</taxon>
        <taxon>Ditrysia</taxon>
        <taxon>Noctuoidea</taxon>
        <taxon>Erebidae</taxon>
        <taxon>Arctiinae</taxon>
        <taxon>Arctia</taxon>
    </lineage>
</organism>
<reference evidence="2 3" key="1">
    <citation type="submission" date="2020-04" db="EMBL/GenBank/DDBJ databases">
        <authorList>
            <person name="Wallbank WR R."/>
            <person name="Pardo Diaz C."/>
            <person name="Kozak K."/>
            <person name="Martin S."/>
            <person name="Jiggins C."/>
            <person name="Moest M."/>
            <person name="Warren A I."/>
            <person name="Byers J.R.P. K."/>
            <person name="Montejo-Kovacevich G."/>
            <person name="Yen C E."/>
        </authorList>
    </citation>
    <scope>NUCLEOTIDE SEQUENCE [LARGE SCALE GENOMIC DNA]</scope>
</reference>
<protein>
    <recommendedName>
        <fullName evidence="1">Endonuclease/exonuclease/phosphatase domain-containing protein</fullName>
    </recommendedName>
</protein>
<evidence type="ECO:0000259" key="1">
    <source>
        <dbReference type="Pfam" id="PF14529"/>
    </source>
</evidence>
<dbReference type="PANTHER" id="PTHR33273">
    <property type="entry name" value="DOMAIN-CONTAINING PROTEIN, PUTATIVE-RELATED"/>
    <property type="match status" value="1"/>
</dbReference>
<evidence type="ECO:0000313" key="3">
    <source>
        <dbReference type="Proteomes" id="UP000494106"/>
    </source>
</evidence>
<evidence type="ECO:0000313" key="2">
    <source>
        <dbReference type="EMBL" id="CAB3244942.1"/>
    </source>
</evidence>
<dbReference type="GO" id="GO:0003824">
    <property type="term" value="F:catalytic activity"/>
    <property type="evidence" value="ECO:0007669"/>
    <property type="project" value="InterPro"/>
</dbReference>
<gene>
    <name evidence="2" type="ORF">APLA_LOCUS10226</name>
</gene>
<name>A0A8S1AHV1_ARCPL</name>
<accession>A0A8S1AHV1</accession>
<dbReference type="Pfam" id="PF14529">
    <property type="entry name" value="Exo_endo_phos_2"/>
    <property type="match status" value="1"/>
</dbReference>
<dbReference type="PANTHER" id="PTHR33273:SF4">
    <property type="entry name" value="ENDONUCLEASE_EXONUCLEASE_PHOSPHATASE DOMAIN-CONTAINING PROTEIN"/>
    <property type="match status" value="1"/>
</dbReference>
<dbReference type="Proteomes" id="UP000494106">
    <property type="component" value="Unassembled WGS sequence"/>
</dbReference>
<dbReference type="SUPFAM" id="SSF56219">
    <property type="entry name" value="DNase I-like"/>
    <property type="match status" value="1"/>
</dbReference>
<feature type="domain" description="Endonuclease/exonuclease/phosphatase" evidence="1">
    <location>
        <begin position="2"/>
        <end position="114"/>
    </location>
</feature>
<dbReference type="OrthoDB" id="7365088at2759"/>